<keyword evidence="8 16" id="KW-0560">Oxidoreductase</keyword>
<sequence>MKSYDIVVIGGGPGGYVAAIKAAKLGKKVALVEAKDLGGTCLNRGCIPSKTLLHQGEIIEKIKQAKEWGIETGAVTLSLPKMLVRKNEIIQKLRAGIHFLLKQGKIDVYFGYGKIERDRSVKIKMKETAEIVSVRTENIIVATGTEPTIPPVPGLAEAVVDTSDTIFELDSIPQSIVIIGGGVIGVEIACIFSSLQVDVTIVEMGKRILPQEDEEAAKVLAKALAAKGVHLLTNTKVTAVLQGDKQKVEIETSTGDRDWLEGERILLAVGRTPNLSAVKELGLGMAGPFLKVDDQMRTSDPSIYAIGDVIGGWQLAHVASAEGLVAAANASGKVEIINRQVIPRCIYTQPEIASVGLTEQEAKEKGYSYKVVKVDLRANGKAMALGETTGFVKMIADPNYGEILGVTMVGPHVTEMIGEPAAFIHLEGTVDELKAMIHPHPTVSEALYEAAASWLGQGVHQP</sequence>
<evidence type="ECO:0000256" key="8">
    <source>
        <dbReference type="ARBA" id="ARBA00023002"/>
    </source>
</evidence>
<comment type="cofactor">
    <cofactor evidence="14 16">
        <name>FAD</name>
        <dbReference type="ChEBI" id="CHEBI:57692"/>
    </cofactor>
    <text evidence="14 16">Binds 1 FAD per subunit.</text>
</comment>
<comment type="catalytic activity">
    <reaction evidence="12 16">
        <text>N(6)-[(R)-dihydrolipoyl]-L-lysyl-[protein] + NAD(+) = N(6)-[(R)-lipoyl]-L-lysyl-[protein] + NADH + H(+)</text>
        <dbReference type="Rhea" id="RHEA:15045"/>
        <dbReference type="Rhea" id="RHEA-COMP:10474"/>
        <dbReference type="Rhea" id="RHEA-COMP:10475"/>
        <dbReference type="ChEBI" id="CHEBI:15378"/>
        <dbReference type="ChEBI" id="CHEBI:57540"/>
        <dbReference type="ChEBI" id="CHEBI:57945"/>
        <dbReference type="ChEBI" id="CHEBI:83099"/>
        <dbReference type="ChEBI" id="CHEBI:83100"/>
        <dbReference type="EC" id="1.8.1.4"/>
    </reaction>
</comment>
<dbReference type="Pfam" id="PF07992">
    <property type="entry name" value="Pyr_redox_2"/>
    <property type="match status" value="1"/>
</dbReference>
<dbReference type="GO" id="GO:0006103">
    <property type="term" value="P:2-oxoglutarate metabolic process"/>
    <property type="evidence" value="ECO:0007669"/>
    <property type="project" value="TreeGrafter"/>
</dbReference>
<dbReference type="PANTHER" id="PTHR22912:SF217">
    <property type="entry name" value="DIHYDROLIPOYL DEHYDROGENASE"/>
    <property type="match status" value="1"/>
</dbReference>
<feature type="domain" description="FAD/NAD(P)-binding" evidence="18">
    <location>
        <begin position="4"/>
        <end position="323"/>
    </location>
</feature>
<proteinExistence type="inferred from homology"/>
<evidence type="ECO:0000259" key="18">
    <source>
        <dbReference type="Pfam" id="PF07992"/>
    </source>
</evidence>
<keyword evidence="7 14" id="KW-0274">FAD</keyword>
<dbReference type="InterPro" id="IPR050151">
    <property type="entry name" value="Class-I_Pyr_Nuc-Dis_Oxidored"/>
</dbReference>
<dbReference type="EC" id="1.8.1.4" evidence="3 16"/>
<dbReference type="GeneID" id="87596335"/>
<dbReference type="AlphaFoldDB" id="A0A0M0KCG8"/>
<evidence type="ECO:0000256" key="16">
    <source>
        <dbReference type="RuleBase" id="RU003692"/>
    </source>
</evidence>
<evidence type="ECO:0000256" key="15">
    <source>
        <dbReference type="PIRSR" id="PIRSR000350-4"/>
    </source>
</evidence>
<feature type="binding site" evidence="14">
    <location>
        <position position="50"/>
    </location>
    <ligand>
        <name>FAD</name>
        <dbReference type="ChEBI" id="CHEBI:57692"/>
    </ligand>
</feature>
<feature type="domain" description="Pyridine nucleotide-disulphide oxidoreductase dimerisation" evidence="17">
    <location>
        <begin position="342"/>
        <end position="450"/>
    </location>
</feature>
<dbReference type="FunFam" id="3.30.390.30:FF:000001">
    <property type="entry name" value="Dihydrolipoyl dehydrogenase"/>
    <property type="match status" value="1"/>
</dbReference>
<feature type="binding site" evidence="14">
    <location>
        <position position="113"/>
    </location>
    <ligand>
        <name>FAD</name>
        <dbReference type="ChEBI" id="CHEBI:57692"/>
    </ligand>
</feature>
<dbReference type="PANTHER" id="PTHR22912">
    <property type="entry name" value="DISULFIDE OXIDOREDUCTASE"/>
    <property type="match status" value="1"/>
</dbReference>
<dbReference type="InterPro" id="IPR012999">
    <property type="entry name" value="Pyr_OxRdtase_I_AS"/>
</dbReference>
<protein>
    <recommendedName>
        <fullName evidence="4 16">Dihydrolipoyl dehydrogenase</fullName>
        <ecNumber evidence="3 16">1.8.1.4</ecNumber>
    </recommendedName>
</protein>
<keyword evidence="5" id="KW-0963">Cytoplasm</keyword>
<evidence type="ECO:0000256" key="5">
    <source>
        <dbReference type="ARBA" id="ARBA00022490"/>
    </source>
</evidence>
<evidence type="ECO:0000256" key="7">
    <source>
        <dbReference type="ARBA" id="ARBA00022827"/>
    </source>
</evidence>
<evidence type="ECO:0000256" key="9">
    <source>
        <dbReference type="ARBA" id="ARBA00023027"/>
    </source>
</evidence>
<dbReference type="GO" id="GO:0050660">
    <property type="term" value="F:flavin adenine dinucleotide binding"/>
    <property type="evidence" value="ECO:0007669"/>
    <property type="project" value="InterPro"/>
</dbReference>
<accession>A0A0M0KCG8</accession>
<evidence type="ECO:0000256" key="4">
    <source>
        <dbReference type="ARBA" id="ARBA00016961"/>
    </source>
</evidence>
<reference evidence="19" key="1">
    <citation type="submission" date="2015-08" db="EMBL/GenBank/DDBJ databases">
        <title>Complete DNA Sequence of Pseudomonas syringae pv. actinidiae, the Causal Agent of Kiwifruit Canker Disease.</title>
        <authorList>
            <person name="Rikkerink E.H.A."/>
            <person name="Fineran P.C."/>
        </authorList>
    </citation>
    <scope>NUCLEOTIDE SEQUENCE</scope>
    <source>
        <strain evidence="19">DSM 13666</strain>
    </source>
</reference>
<feature type="binding site" evidence="14">
    <location>
        <position position="203"/>
    </location>
    <ligand>
        <name>NAD(+)</name>
        <dbReference type="ChEBI" id="CHEBI:57540"/>
    </ligand>
</feature>
<keyword evidence="10" id="KW-1015">Disulfide bond</keyword>
<dbReference type="GO" id="GO:0005737">
    <property type="term" value="C:cytoplasm"/>
    <property type="evidence" value="ECO:0007669"/>
    <property type="project" value="UniProtKB-SubCell"/>
</dbReference>
<dbReference type="SUPFAM" id="SSF55424">
    <property type="entry name" value="FAD/NAD-linked reductases, dimerisation (C-terminal) domain"/>
    <property type="match status" value="1"/>
</dbReference>
<comment type="similarity">
    <text evidence="2 16">Belongs to the class-I pyridine nucleotide-disulfide oxidoreductase family.</text>
</comment>
<dbReference type="NCBIfam" id="TIGR01350">
    <property type="entry name" value="lipoamide_DH"/>
    <property type="match status" value="1"/>
</dbReference>
<evidence type="ECO:0000256" key="10">
    <source>
        <dbReference type="ARBA" id="ARBA00023157"/>
    </source>
</evidence>
<gene>
    <name evidence="19" type="ORF">AMD02_19080</name>
</gene>
<dbReference type="InterPro" id="IPR036188">
    <property type="entry name" value="FAD/NAD-bd_sf"/>
</dbReference>
<evidence type="ECO:0000256" key="6">
    <source>
        <dbReference type="ARBA" id="ARBA00022630"/>
    </source>
</evidence>
<dbReference type="GO" id="GO:0004148">
    <property type="term" value="F:dihydrolipoyl dehydrogenase (NADH) activity"/>
    <property type="evidence" value="ECO:0007669"/>
    <property type="project" value="UniProtKB-EC"/>
</dbReference>
<dbReference type="InterPro" id="IPR023753">
    <property type="entry name" value="FAD/NAD-binding_dom"/>
</dbReference>
<name>A0A0M0KCG8_ALKHA</name>
<feature type="binding site" evidence="14">
    <location>
        <begin position="180"/>
        <end position="187"/>
    </location>
    <ligand>
        <name>NAD(+)</name>
        <dbReference type="ChEBI" id="CHEBI:57540"/>
    </ligand>
</feature>
<feature type="active site" description="Proton acceptor" evidence="13">
    <location>
        <position position="440"/>
    </location>
</feature>
<evidence type="ECO:0000256" key="2">
    <source>
        <dbReference type="ARBA" id="ARBA00007532"/>
    </source>
</evidence>
<dbReference type="InterPro" id="IPR001100">
    <property type="entry name" value="Pyr_nuc-diS_OxRdtase"/>
</dbReference>
<dbReference type="SUPFAM" id="SSF51905">
    <property type="entry name" value="FAD/NAD(P)-binding domain"/>
    <property type="match status" value="1"/>
</dbReference>
<dbReference type="Gene3D" id="3.50.50.60">
    <property type="entry name" value="FAD/NAD(P)-binding domain"/>
    <property type="match status" value="2"/>
</dbReference>
<keyword evidence="11 16" id="KW-0676">Redox-active center</keyword>
<dbReference type="InterPro" id="IPR006258">
    <property type="entry name" value="Lipoamide_DH"/>
</dbReference>
<dbReference type="EMBL" id="LILD01000014">
    <property type="protein sequence ID" value="KOO36287.1"/>
    <property type="molecule type" value="Genomic_DNA"/>
</dbReference>
<feature type="binding site" evidence="14">
    <location>
        <position position="270"/>
    </location>
    <ligand>
        <name>NAD(+)</name>
        <dbReference type="ChEBI" id="CHEBI:57540"/>
    </ligand>
</feature>
<dbReference type="Pfam" id="PF02852">
    <property type="entry name" value="Pyr_redox_dim"/>
    <property type="match status" value="1"/>
</dbReference>
<keyword evidence="6 16" id="KW-0285">Flavoprotein</keyword>
<evidence type="ECO:0000256" key="12">
    <source>
        <dbReference type="ARBA" id="ARBA00049187"/>
    </source>
</evidence>
<dbReference type="PRINTS" id="PR00368">
    <property type="entry name" value="FADPNR"/>
</dbReference>
<evidence type="ECO:0000259" key="17">
    <source>
        <dbReference type="Pfam" id="PF02852"/>
    </source>
</evidence>
<dbReference type="PROSITE" id="PS00076">
    <property type="entry name" value="PYRIDINE_REDOX_1"/>
    <property type="match status" value="1"/>
</dbReference>
<comment type="subcellular location">
    <subcellularLocation>
        <location evidence="1">Cytoplasm</location>
    </subcellularLocation>
</comment>
<evidence type="ECO:0000256" key="14">
    <source>
        <dbReference type="PIRSR" id="PIRSR000350-3"/>
    </source>
</evidence>
<keyword evidence="9 14" id="KW-0520">NAD</keyword>
<dbReference type="InterPro" id="IPR004099">
    <property type="entry name" value="Pyr_nucl-diS_OxRdtase_dimer"/>
</dbReference>
<keyword evidence="14" id="KW-0547">Nucleotide-binding</keyword>
<organism evidence="19">
    <name type="scientific">Halalkalibacterium halodurans</name>
    <name type="common">Bacillus halodurans</name>
    <dbReference type="NCBI Taxonomy" id="86665"/>
    <lineage>
        <taxon>Bacteria</taxon>
        <taxon>Bacillati</taxon>
        <taxon>Bacillota</taxon>
        <taxon>Bacilli</taxon>
        <taxon>Bacillales</taxon>
        <taxon>Bacillaceae</taxon>
        <taxon>Halalkalibacterium (ex Joshi et al. 2022)</taxon>
    </lineage>
</organism>
<dbReference type="Gene3D" id="3.30.390.30">
    <property type="match status" value="1"/>
</dbReference>
<evidence type="ECO:0000256" key="1">
    <source>
        <dbReference type="ARBA" id="ARBA00004496"/>
    </source>
</evidence>
<evidence type="ECO:0000256" key="3">
    <source>
        <dbReference type="ARBA" id="ARBA00012608"/>
    </source>
</evidence>
<feature type="binding site" evidence="14">
    <location>
        <position position="308"/>
    </location>
    <ligand>
        <name>FAD</name>
        <dbReference type="ChEBI" id="CHEBI:57692"/>
    </ligand>
</feature>
<comment type="caution">
    <text evidence="19">The sequence shown here is derived from an EMBL/GenBank/DDBJ whole genome shotgun (WGS) entry which is preliminary data.</text>
</comment>
<feature type="disulfide bond" description="Redox-active" evidence="15">
    <location>
        <begin position="41"/>
        <end position="46"/>
    </location>
</feature>
<dbReference type="PRINTS" id="PR00411">
    <property type="entry name" value="PNDRDTASEI"/>
</dbReference>
<dbReference type="RefSeq" id="WP_053432507.1">
    <property type="nucleotide sequence ID" value="NZ_CP040441.1"/>
</dbReference>
<evidence type="ECO:0000256" key="11">
    <source>
        <dbReference type="ARBA" id="ARBA00023284"/>
    </source>
</evidence>
<dbReference type="PATRIC" id="fig|136160.3.peg.3791"/>
<evidence type="ECO:0000313" key="19">
    <source>
        <dbReference type="EMBL" id="KOO36287.1"/>
    </source>
</evidence>
<dbReference type="PIRSF" id="PIRSF000350">
    <property type="entry name" value="Mercury_reductase_MerA"/>
    <property type="match status" value="1"/>
</dbReference>
<evidence type="ECO:0000256" key="13">
    <source>
        <dbReference type="PIRSR" id="PIRSR000350-2"/>
    </source>
</evidence>
<comment type="miscellaneous">
    <text evidence="16">The active site is a redox-active disulfide bond.</text>
</comment>
<dbReference type="InterPro" id="IPR016156">
    <property type="entry name" value="FAD/NAD-linked_Rdtase_dimer_sf"/>
</dbReference>